<evidence type="ECO:0000313" key="4">
    <source>
        <dbReference type="Proteomes" id="UP001054837"/>
    </source>
</evidence>
<dbReference type="Proteomes" id="UP001054837">
    <property type="component" value="Unassembled WGS sequence"/>
</dbReference>
<sequence length="124" mass="13802">MQTVAKTKKQNASKSGGQFRNPIETKTFDLFNLHKQTTLNSRAKTESKAEIASSPHFKPSKEVTTREFEFLFEFSFLLAAAANDSAFIFIFANPPSPYPFFSTDSHSSFQQIDNLIATVALNSG</sequence>
<evidence type="ECO:0000313" key="3">
    <source>
        <dbReference type="EMBL" id="GIY72416.1"/>
    </source>
</evidence>
<reference evidence="3 4" key="1">
    <citation type="submission" date="2021-06" db="EMBL/GenBank/DDBJ databases">
        <title>Caerostris darwini draft genome.</title>
        <authorList>
            <person name="Kono N."/>
            <person name="Arakawa K."/>
        </authorList>
    </citation>
    <scope>NUCLEOTIDE SEQUENCE [LARGE SCALE GENOMIC DNA]</scope>
</reference>
<feature type="transmembrane region" description="Helical" evidence="2">
    <location>
        <begin position="70"/>
        <end position="92"/>
    </location>
</feature>
<protein>
    <submittedName>
        <fullName evidence="3">Uncharacterized protein</fullName>
    </submittedName>
</protein>
<dbReference type="AlphaFoldDB" id="A0AAV4VQE1"/>
<keyword evidence="2" id="KW-0812">Transmembrane</keyword>
<keyword evidence="4" id="KW-1185">Reference proteome</keyword>
<evidence type="ECO:0000256" key="1">
    <source>
        <dbReference type="SAM" id="MobiDB-lite"/>
    </source>
</evidence>
<feature type="compositionally biased region" description="Basic residues" evidence="1">
    <location>
        <begin position="1"/>
        <end position="11"/>
    </location>
</feature>
<feature type="region of interest" description="Disordered" evidence="1">
    <location>
        <begin position="1"/>
        <end position="21"/>
    </location>
</feature>
<keyword evidence="2" id="KW-1133">Transmembrane helix</keyword>
<gene>
    <name evidence="3" type="ORF">CDAR_310881</name>
</gene>
<accession>A0AAV4VQE1</accession>
<comment type="caution">
    <text evidence="3">The sequence shown here is derived from an EMBL/GenBank/DDBJ whole genome shotgun (WGS) entry which is preliminary data.</text>
</comment>
<proteinExistence type="predicted"/>
<dbReference type="EMBL" id="BPLQ01013482">
    <property type="protein sequence ID" value="GIY72416.1"/>
    <property type="molecule type" value="Genomic_DNA"/>
</dbReference>
<organism evidence="3 4">
    <name type="scientific">Caerostris darwini</name>
    <dbReference type="NCBI Taxonomy" id="1538125"/>
    <lineage>
        <taxon>Eukaryota</taxon>
        <taxon>Metazoa</taxon>
        <taxon>Ecdysozoa</taxon>
        <taxon>Arthropoda</taxon>
        <taxon>Chelicerata</taxon>
        <taxon>Arachnida</taxon>
        <taxon>Araneae</taxon>
        <taxon>Araneomorphae</taxon>
        <taxon>Entelegynae</taxon>
        <taxon>Araneoidea</taxon>
        <taxon>Araneidae</taxon>
        <taxon>Caerostris</taxon>
    </lineage>
</organism>
<evidence type="ECO:0000256" key="2">
    <source>
        <dbReference type="SAM" id="Phobius"/>
    </source>
</evidence>
<name>A0AAV4VQE1_9ARAC</name>
<keyword evidence="2" id="KW-0472">Membrane</keyword>